<evidence type="ECO:0000313" key="1">
    <source>
        <dbReference type="EMBL" id="TLM91793.1"/>
    </source>
</evidence>
<dbReference type="Proteomes" id="UP000305517">
    <property type="component" value="Unassembled WGS sequence"/>
</dbReference>
<dbReference type="EMBL" id="VAJM01000006">
    <property type="protein sequence ID" value="TLM91793.1"/>
    <property type="molecule type" value="Genomic_DNA"/>
</dbReference>
<reference evidence="1 2" key="1">
    <citation type="submission" date="2019-05" db="EMBL/GenBank/DDBJ databases">
        <title>Hymenobacter edaphi sp. nov., isolated from abandoned arsenic-contaminated farmland soil.</title>
        <authorList>
            <person name="Nie L."/>
        </authorList>
    </citation>
    <scope>NUCLEOTIDE SEQUENCE [LARGE SCALE GENOMIC DNA]</scope>
    <source>
        <strain evidence="1 2">1-3-3-8</strain>
    </source>
</reference>
<proteinExistence type="predicted"/>
<protein>
    <submittedName>
        <fullName evidence="1">Uncharacterized protein</fullName>
    </submittedName>
</protein>
<dbReference type="RefSeq" id="WP_138078754.1">
    <property type="nucleotide sequence ID" value="NZ_VAJM01000006.1"/>
</dbReference>
<evidence type="ECO:0000313" key="2">
    <source>
        <dbReference type="Proteomes" id="UP000305517"/>
    </source>
</evidence>
<keyword evidence="2" id="KW-1185">Reference proteome</keyword>
<dbReference type="AlphaFoldDB" id="A0A5R8WPV4"/>
<name>A0A5R8WPV4_9BACT</name>
<sequence>MPRRSAPATSLVGRIQTWFGLRQDQLALYLGISPSLVRDLATGRRSMTYSVSVALGPLLHQLPPPAVVVAVPDPAAPLPPATPAPDAADLDFRRRECLHRAARLLGEAEQLAARAHTAARWQAALPALLPPEPGTALPATPAGQALAAALEQAADPTDPNRATDHTRWLRGWLQRRARPLSVQETTRYHRLRAQAAGLQAEAAALAAVLGGGNGAAVAD</sequence>
<accession>A0A5R8WPV4</accession>
<gene>
    <name evidence="1" type="ORF">FDY95_14640</name>
</gene>
<dbReference type="OrthoDB" id="886655at2"/>
<organism evidence="1 2">
    <name type="scientific">Hymenobacter jeollabukensis</name>
    <dbReference type="NCBI Taxonomy" id="2025313"/>
    <lineage>
        <taxon>Bacteria</taxon>
        <taxon>Pseudomonadati</taxon>
        <taxon>Bacteroidota</taxon>
        <taxon>Cytophagia</taxon>
        <taxon>Cytophagales</taxon>
        <taxon>Hymenobacteraceae</taxon>
        <taxon>Hymenobacter</taxon>
    </lineage>
</organism>
<comment type="caution">
    <text evidence="1">The sequence shown here is derived from an EMBL/GenBank/DDBJ whole genome shotgun (WGS) entry which is preliminary data.</text>
</comment>